<dbReference type="EMBL" id="OV696689">
    <property type="protein sequence ID" value="CAH1264109.1"/>
    <property type="molecule type" value="Genomic_DNA"/>
</dbReference>
<evidence type="ECO:0000313" key="3">
    <source>
        <dbReference type="Proteomes" id="UP000838412"/>
    </source>
</evidence>
<protein>
    <submittedName>
        <fullName evidence="2">Hypp2891 protein</fullName>
    </submittedName>
</protein>
<dbReference type="SUPFAM" id="SSF50814">
    <property type="entry name" value="Lipocalins"/>
    <property type="match status" value="1"/>
</dbReference>
<dbReference type="InterPro" id="IPR012674">
    <property type="entry name" value="Calycin"/>
</dbReference>
<evidence type="ECO:0000256" key="1">
    <source>
        <dbReference type="SAM" id="MobiDB-lite"/>
    </source>
</evidence>
<proteinExistence type="predicted"/>
<dbReference type="AlphaFoldDB" id="A0A8J9ZUZ7"/>
<dbReference type="Gene3D" id="2.40.128.20">
    <property type="match status" value="1"/>
</dbReference>
<evidence type="ECO:0000313" key="2">
    <source>
        <dbReference type="EMBL" id="CAH1264109.1"/>
    </source>
</evidence>
<keyword evidence="3" id="KW-1185">Reference proteome</keyword>
<sequence>MGKQQETTLTLGVEGEEHDPIAGKKRRVTYTIEGDYLVSVFPDYNGSGTSMRLSRHFVDEDTIHTGVKFGDLEGWQVMKRC</sequence>
<organism evidence="2 3">
    <name type="scientific">Branchiostoma lanceolatum</name>
    <name type="common">Common lancelet</name>
    <name type="synonym">Amphioxus lanceolatum</name>
    <dbReference type="NCBI Taxonomy" id="7740"/>
    <lineage>
        <taxon>Eukaryota</taxon>
        <taxon>Metazoa</taxon>
        <taxon>Chordata</taxon>
        <taxon>Cephalochordata</taxon>
        <taxon>Leptocardii</taxon>
        <taxon>Amphioxiformes</taxon>
        <taxon>Branchiostomatidae</taxon>
        <taxon>Branchiostoma</taxon>
    </lineage>
</organism>
<gene>
    <name evidence="2" type="primary">Hypp2891</name>
    <name evidence="2" type="ORF">BLAG_LOCUS18600</name>
</gene>
<accession>A0A8J9ZUZ7</accession>
<feature type="region of interest" description="Disordered" evidence="1">
    <location>
        <begin position="1"/>
        <end position="20"/>
    </location>
</feature>
<dbReference type="Proteomes" id="UP000838412">
    <property type="component" value="Chromosome 4"/>
</dbReference>
<reference evidence="2" key="1">
    <citation type="submission" date="2022-01" db="EMBL/GenBank/DDBJ databases">
        <authorList>
            <person name="Braso-Vives M."/>
        </authorList>
    </citation>
    <scope>NUCLEOTIDE SEQUENCE</scope>
</reference>
<name>A0A8J9ZUZ7_BRALA</name>
<feature type="compositionally biased region" description="Low complexity" evidence="1">
    <location>
        <begin position="1"/>
        <end position="13"/>
    </location>
</feature>